<keyword evidence="4" id="KW-1185">Reference proteome</keyword>
<evidence type="ECO:0000259" key="2">
    <source>
        <dbReference type="PROSITE" id="PS51781"/>
    </source>
</evidence>
<sequence length="100" mass="10839">MRRTIFTAITGVLLGVFSGAEPAEAAWNGYYEVVGVEADDMLKMRAGPGIGYNVIVGLPNGTLVRIYSCEQNGGTGWCKVSLKQSRGLKGYVSRTYLQEM</sequence>
<dbReference type="AlphaFoldDB" id="A0A126V3W9"/>
<evidence type="ECO:0000313" key="4">
    <source>
        <dbReference type="Proteomes" id="UP000070371"/>
    </source>
</evidence>
<feature type="domain" description="SH3b" evidence="2">
    <location>
        <begin position="28"/>
        <end position="100"/>
    </location>
</feature>
<dbReference type="Gene3D" id="2.30.30.40">
    <property type="entry name" value="SH3 Domains"/>
    <property type="match status" value="1"/>
</dbReference>
<dbReference type="Proteomes" id="UP000070371">
    <property type="component" value="Chromosome"/>
</dbReference>
<organism evidence="3 4">
    <name type="scientific">Falsihalocynthiibacter arcticus</name>
    <dbReference type="NCBI Taxonomy" id="1579316"/>
    <lineage>
        <taxon>Bacteria</taxon>
        <taxon>Pseudomonadati</taxon>
        <taxon>Pseudomonadota</taxon>
        <taxon>Alphaproteobacteria</taxon>
        <taxon>Rhodobacterales</taxon>
        <taxon>Roseobacteraceae</taxon>
        <taxon>Falsihalocynthiibacter</taxon>
    </lineage>
</organism>
<keyword evidence="1" id="KW-0732">Signal</keyword>
<dbReference type="EMBL" id="CP014327">
    <property type="protein sequence ID" value="AML52847.1"/>
    <property type="molecule type" value="Genomic_DNA"/>
</dbReference>
<dbReference type="PROSITE" id="PS51781">
    <property type="entry name" value="SH3B"/>
    <property type="match status" value="1"/>
</dbReference>
<dbReference type="OrthoDB" id="8451772at2"/>
<dbReference type="STRING" id="1579316.RC74_17695"/>
<dbReference type="RefSeq" id="WP_039000850.1">
    <property type="nucleotide sequence ID" value="NZ_CP014327.1"/>
</dbReference>
<dbReference type="InterPro" id="IPR003646">
    <property type="entry name" value="SH3-like_bac-type"/>
</dbReference>
<dbReference type="KEGG" id="hat:RC74_17695"/>
<name>A0A126V3W9_9RHOB</name>
<gene>
    <name evidence="3" type="ORF">RC74_17695</name>
</gene>
<dbReference type="Pfam" id="PF08239">
    <property type="entry name" value="SH3_3"/>
    <property type="match status" value="1"/>
</dbReference>
<feature type="signal peptide" evidence="1">
    <location>
        <begin position="1"/>
        <end position="25"/>
    </location>
</feature>
<feature type="chain" id="PRO_5007443323" evidence="1">
    <location>
        <begin position="26"/>
        <end position="100"/>
    </location>
</feature>
<protein>
    <submittedName>
        <fullName evidence="3">Peptide-binding protein</fullName>
    </submittedName>
</protein>
<evidence type="ECO:0000256" key="1">
    <source>
        <dbReference type="SAM" id="SignalP"/>
    </source>
</evidence>
<reference evidence="3 4" key="1">
    <citation type="submission" date="2016-02" db="EMBL/GenBank/DDBJ databases">
        <title>Complete genome sequence of Halocynthiibacter arcticus PAMC 20958t from arctic marine sediment.</title>
        <authorList>
            <person name="Lee Y.M."/>
            <person name="Baek K."/>
            <person name="Lee H.K."/>
            <person name="Shin S.C."/>
        </authorList>
    </citation>
    <scope>NUCLEOTIDE SEQUENCE [LARGE SCALE GENOMIC DNA]</scope>
    <source>
        <strain evidence="3">PAMC 20958</strain>
    </source>
</reference>
<evidence type="ECO:0000313" key="3">
    <source>
        <dbReference type="EMBL" id="AML52847.1"/>
    </source>
</evidence>
<accession>A0A126V3W9</accession>
<proteinExistence type="predicted"/>